<feature type="transmembrane region" description="Helical" evidence="19">
    <location>
        <begin position="209"/>
        <end position="227"/>
    </location>
</feature>
<keyword evidence="15" id="KW-0479">Metal-binding</keyword>
<dbReference type="Proteomes" id="UP001500665">
    <property type="component" value="Unassembled WGS sequence"/>
</dbReference>
<dbReference type="InterPro" id="IPR029016">
    <property type="entry name" value="GAF-like_dom_sf"/>
</dbReference>
<keyword evidence="19" id="KW-1133">Transmembrane helix</keyword>
<dbReference type="PANTHER" id="PTHR24421:SF10">
    <property type="entry name" value="NITRATE_NITRITE SENSOR PROTEIN NARQ"/>
    <property type="match status" value="1"/>
</dbReference>
<keyword evidence="11" id="KW-0418">Kinase</keyword>
<evidence type="ECO:0000256" key="5">
    <source>
        <dbReference type="ARBA" id="ARBA00017322"/>
    </source>
</evidence>
<dbReference type="SUPFAM" id="SSF55874">
    <property type="entry name" value="ATPase domain of HSP90 chaperone/DNA topoisomerase II/histidine kinase"/>
    <property type="match status" value="1"/>
</dbReference>
<dbReference type="Gene3D" id="3.30.450.40">
    <property type="match status" value="1"/>
</dbReference>
<dbReference type="PRINTS" id="PR00344">
    <property type="entry name" value="BCTRLSENSOR"/>
</dbReference>
<dbReference type="InterPro" id="IPR003594">
    <property type="entry name" value="HATPase_dom"/>
</dbReference>
<evidence type="ECO:0000256" key="4">
    <source>
        <dbReference type="ARBA" id="ARBA00012438"/>
    </source>
</evidence>
<feature type="transmembrane region" description="Helical" evidence="19">
    <location>
        <begin position="60"/>
        <end position="82"/>
    </location>
</feature>
<name>A0ABN1Q918_9ACTN</name>
<proteinExistence type="predicted"/>
<keyword evidence="15" id="KW-0411">Iron-sulfur</keyword>
<evidence type="ECO:0000313" key="21">
    <source>
        <dbReference type="EMBL" id="GAA0938855.1"/>
    </source>
</evidence>
<evidence type="ECO:0000256" key="17">
    <source>
        <dbReference type="ARBA" id="ARBA00030800"/>
    </source>
</evidence>
<evidence type="ECO:0000256" key="13">
    <source>
        <dbReference type="ARBA" id="ARBA00023004"/>
    </source>
</evidence>
<evidence type="ECO:0000256" key="11">
    <source>
        <dbReference type="ARBA" id="ARBA00022777"/>
    </source>
</evidence>
<feature type="transmembrane region" description="Helical" evidence="19">
    <location>
        <begin position="126"/>
        <end position="144"/>
    </location>
</feature>
<feature type="domain" description="Histidine kinase/HSP90-like ATPase" evidence="20">
    <location>
        <begin position="561"/>
        <end position="696"/>
    </location>
</feature>
<dbReference type="Gene3D" id="3.30.565.10">
    <property type="entry name" value="Histidine kinase-like ATPase, C-terminal domain"/>
    <property type="match status" value="1"/>
</dbReference>
<protein>
    <recommendedName>
        <fullName evidence="5">Oxygen sensor histidine kinase NreB</fullName>
        <ecNumber evidence="4">2.7.13.3</ecNumber>
    </recommendedName>
    <alternativeName>
        <fullName evidence="17">Nitrogen regulation protein B</fullName>
    </alternativeName>
</protein>
<evidence type="ECO:0000256" key="16">
    <source>
        <dbReference type="ARBA" id="ARBA00024827"/>
    </source>
</evidence>
<keyword evidence="19" id="KW-0812">Transmembrane</keyword>
<dbReference type="EC" id="2.7.13.3" evidence="4"/>
<sequence>MLRAFLGLVWGGGTVLLAGVALALGLANGTEPRDLGHLVYVTACAVVGGLIAYRRPENTVGRLLLVSAFSFAAMDACGGYAIRGEGPLAGPAGWPQTWLWVPANLALTLLPLYFPDGRLPGPRWRPVVAAVVAAGVVTGVLSSLRPGVNGQVGGGGVPNPYGVAGLADAAGTVEVVFDLLIGGLFLVGVAVVVVRARRAEGEAARPFKWLAYAVGLSAAGVVGRLAIGLTDGRPDVWPVESLAGEILGMAAMLLIPVAIAIGILRHGLFDIDLLISRTLVYAILTACVVGGYVLVVTYLGTLFDTELPLPLAATGIIALVFAPLRERVQRVVHRLMYGQRDEPYAVLTRLGRHLEGPEATAGAARTVAEALRLPYVAVEVSATGAVVAHGKASGEPVPLPLVHNGRTVGRLLLSPRPGERELGAADLRLLQDLAGQIAVSVHLQQSREELVTAREEERRRIRRELHDGLGPTLASLTMRAEAVQELMDDRPERARTLLEEIVTGTETAIGEVRRLVDGLRPPALDTLGLSGALQSFVDGRPPGGPRIRLSRPDALPPLGAATEVAAYRIATEAITNVWRHARADDCLLTLSARSGALTVQISDNGRGTPAAGLPQDRGGTAPDADGGSPAAEWRSAGSGGRVVTEAEAGAGHGEGAGGGVGLRSMRERAVELGGVFTVESEPGRGTTVRAVLPLGA</sequence>
<organism evidence="21 22">
    <name type="scientific">Actinocorallia libanotica</name>
    <dbReference type="NCBI Taxonomy" id="46162"/>
    <lineage>
        <taxon>Bacteria</taxon>
        <taxon>Bacillati</taxon>
        <taxon>Actinomycetota</taxon>
        <taxon>Actinomycetes</taxon>
        <taxon>Streptosporangiales</taxon>
        <taxon>Thermomonosporaceae</taxon>
        <taxon>Actinocorallia</taxon>
    </lineage>
</organism>
<evidence type="ECO:0000256" key="6">
    <source>
        <dbReference type="ARBA" id="ARBA00022485"/>
    </source>
</evidence>
<evidence type="ECO:0000256" key="19">
    <source>
        <dbReference type="SAM" id="Phobius"/>
    </source>
</evidence>
<dbReference type="RefSeq" id="WP_344236590.1">
    <property type="nucleotide sequence ID" value="NZ_BAAAHH010000002.1"/>
</dbReference>
<reference evidence="21 22" key="1">
    <citation type="journal article" date="2019" name="Int. J. Syst. Evol. Microbiol.">
        <title>The Global Catalogue of Microorganisms (GCM) 10K type strain sequencing project: providing services to taxonomists for standard genome sequencing and annotation.</title>
        <authorList>
            <consortium name="The Broad Institute Genomics Platform"/>
            <consortium name="The Broad Institute Genome Sequencing Center for Infectious Disease"/>
            <person name="Wu L."/>
            <person name="Ma J."/>
        </authorList>
    </citation>
    <scope>NUCLEOTIDE SEQUENCE [LARGE SCALE GENOMIC DNA]</scope>
    <source>
        <strain evidence="21 22">JCM 10696</strain>
    </source>
</reference>
<dbReference type="Pfam" id="PF07730">
    <property type="entry name" value="HisKA_3"/>
    <property type="match status" value="1"/>
</dbReference>
<evidence type="ECO:0000256" key="18">
    <source>
        <dbReference type="SAM" id="MobiDB-lite"/>
    </source>
</evidence>
<keyword evidence="7" id="KW-0963">Cytoplasm</keyword>
<feature type="transmembrane region" description="Helical" evidence="19">
    <location>
        <begin position="97"/>
        <end position="114"/>
    </location>
</feature>
<dbReference type="Pfam" id="PF02518">
    <property type="entry name" value="HATPase_c"/>
    <property type="match status" value="1"/>
</dbReference>
<evidence type="ECO:0000256" key="15">
    <source>
        <dbReference type="ARBA" id="ARBA00023014"/>
    </source>
</evidence>
<evidence type="ECO:0000256" key="12">
    <source>
        <dbReference type="ARBA" id="ARBA00022840"/>
    </source>
</evidence>
<accession>A0ABN1Q918</accession>
<dbReference type="SMART" id="SM00387">
    <property type="entry name" value="HATPase_c"/>
    <property type="match status" value="1"/>
</dbReference>
<keyword evidence="9" id="KW-0808">Transferase</keyword>
<evidence type="ECO:0000256" key="8">
    <source>
        <dbReference type="ARBA" id="ARBA00022553"/>
    </source>
</evidence>
<keyword evidence="6" id="KW-0004">4Fe-4S</keyword>
<dbReference type="Gene3D" id="1.20.5.1930">
    <property type="match status" value="1"/>
</dbReference>
<evidence type="ECO:0000259" key="20">
    <source>
        <dbReference type="SMART" id="SM00387"/>
    </source>
</evidence>
<dbReference type="InterPro" id="IPR050482">
    <property type="entry name" value="Sensor_HK_TwoCompSys"/>
</dbReference>
<comment type="catalytic activity">
    <reaction evidence="1">
        <text>ATP + protein L-histidine = ADP + protein N-phospho-L-histidine.</text>
        <dbReference type="EC" id="2.7.13.3"/>
    </reaction>
</comment>
<dbReference type="InterPro" id="IPR011712">
    <property type="entry name" value="Sig_transdc_His_kin_sub3_dim/P"/>
</dbReference>
<dbReference type="EMBL" id="BAAAHH010000002">
    <property type="protein sequence ID" value="GAA0938855.1"/>
    <property type="molecule type" value="Genomic_DNA"/>
</dbReference>
<evidence type="ECO:0000313" key="22">
    <source>
        <dbReference type="Proteomes" id="UP001500665"/>
    </source>
</evidence>
<keyword evidence="10" id="KW-0547">Nucleotide-binding</keyword>
<feature type="region of interest" description="Disordered" evidence="18">
    <location>
        <begin position="601"/>
        <end position="641"/>
    </location>
</feature>
<comment type="subcellular location">
    <subcellularLocation>
        <location evidence="3">Cytoplasm</location>
    </subcellularLocation>
</comment>
<evidence type="ECO:0000256" key="9">
    <source>
        <dbReference type="ARBA" id="ARBA00022679"/>
    </source>
</evidence>
<feature type="transmembrane region" description="Helical" evidence="19">
    <location>
        <begin position="175"/>
        <end position="197"/>
    </location>
</feature>
<comment type="cofactor">
    <cofactor evidence="2">
        <name>[4Fe-4S] cluster</name>
        <dbReference type="ChEBI" id="CHEBI:49883"/>
    </cofactor>
</comment>
<dbReference type="InterPro" id="IPR036890">
    <property type="entry name" value="HATPase_C_sf"/>
</dbReference>
<keyword evidence="14" id="KW-0902">Two-component regulatory system</keyword>
<comment type="function">
    <text evidence="16">Member of the two-component regulatory system NreB/NreC involved in the control of dissimilatory nitrate/nitrite reduction in response to oxygen. NreB functions as a direct oxygen sensor histidine kinase which is autophosphorylated, in the absence of oxygen, probably at the conserved histidine residue, and transfers its phosphate group probably to a conserved aspartate residue of NreC. NreB/NreC activates the expression of the nitrate (narGHJI) and nitrite (nir) reductase operons, as well as the putative nitrate transporter gene narT.</text>
</comment>
<evidence type="ECO:0000256" key="14">
    <source>
        <dbReference type="ARBA" id="ARBA00023012"/>
    </source>
</evidence>
<dbReference type="InterPro" id="IPR004358">
    <property type="entry name" value="Sig_transdc_His_kin-like_C"/>
</dbReference>
<gene>
    <name evidence="21" type="ORF">GCM10009550_06940</name>
</gene>
<evidence type="ECO:0000256" key="2">
    <source>
        <dbReference type="ARBA" id="ARBA00001966"/>
    </source>
</evidence>
<keyword evidence="22" id="KW-1185">Reference proteome</keyword>
<evidence type="ECO:0000256" key="10">
    <source>
        <dbReference type="ARBA" id="ARBA00022741"/>
    </source>
</evidence>
<keyword evidence="19" id="KW-0472">Membrane</keyword>
<dbReference type="SUPFAM" id="SSF55781">
    <property type="entry name" value="GAF domain-like"/>
    <property type="match status" value="1"/>
</dbReference>
<feature type="transmembrane region" description="Helical" evidence="19">
    <location>
        <begin position="247"/>
        <end position="267"/>
    </location>
</feature>
<feature type="transmembrane region" description="Helical" evidence="19">
    <location>
        <begin position="35"/>
        <end position="53"/>
    </location>
</feature>
<keyword evidence="12" id="KW-0067">ATP-binding</keyword>
<dbReference type="PANTHER" id="PTHR24421">
    <property type="entry name" value="NITRATE/NITRITE SENSOR PROTEIN NARX-RELATED"/>
    <property type="match status" value="1"/>
</dbReference>
<evidence type="ECO:0000256" key="3">
    <source>
        <dbReference type="ARBA" id="ARBA00004496"/>
    </source>
</evidence>
<evidence type="ECO:0000256" key="1">
    <source>
        <dbReference type="ARBA" id="ARBA00000085"/>
    </source>
</evidence>
<dbReference type="CDD" id="cd16917">
    <property type="entry name" value="HATPase_UhpB-NarQ-NarX-like"/>
    <property type="match status" value="1"/>
</dbReference>
<feature type="transmembrane region" description="Helical" evidence="19">
    <location>
        <begin position="279"/>
        <end position="301"/>
    </location>
</feature>
<comment type="caution">
    <text evidence="21">The sequence shown here is derived from an EMBL/GenBank/DDBJ whole genome shotgun (WGS) entry which is preliminary data.</text>
</comment>
<keyword evidence="8" id="KW-0597">Phosphoprotein</keyword>
<evidence type="ECO:0000256" key="7">
    <source>
        <dbReference type="ARBA" id="ARBA00022490"/>
    </source>
</evidence>
<keyword evidence="13" id="KW-0408">Iron</keyword>